<evidence type="ECO:0000259" key="15">
    <source>
        <dbReference type="PROSITE" id="PS50089"/>
    </source>
</evidence>
<proteinExistence type="inferred from homology"/>
<gene>
    <name evidence="17" type="ORF">MERR_LOCUS12275</name>
</gene>
<evidence type="ECO:0000256" key="3">
    <source>
        <dbReference type="ARBA" id="ARBA00003976"/>
    </source>
</evidence>
<evidence type="ECO:0000256" key="14">
    <source>
        <dbReference type="SAM" id="MobiDB-lite"/>
    </source>
</evidence>
<reference evidence="17" key="1">
    <citation type="submission" date="2020-01" db="EMBL/GenBank/DDBJ databases">
        <authorList>
            <person name="Mishra B."/>
        </authorList>
    </citation>
    <scope>NUCLEOTIDE SEQUENCE [LARGE SCALE GENOMIC DNA]</scope>
</reference>
<evidence type="ECO:0000259" key="16">
    <source>
        <dbReference type="PROSITE" id="PS51873"/>
    </source>
</evidence>
<comment type="cofactor">
    <cofactor evidence="2">
        <name>Zn(2+)</name>
        <dbReference type="ChEBI" id="CHEBI:29105"/>
    </cofactor>
</comment>
<dbReference type="InterPro" id="IPR013083">
    <property type="entry name" value="Znf_RING/FYVE/PHD"/>
</dbReference>
<dbReference type="Gene3D" id="3.30.420.10">
    <property type="entry name" value="Ribonuclease H-like superfamily/Ribonuclease H"/>
    <property type="match status" value="1"/>
</dbReference>
<evidence type="ECO:0000256" key="6">
    <source>
        <dbReference type="ARBA" id="ARBA00012251"/>
    </source>
</evidence>
<keyword evidence="18" id="KW-1185">Reference proteome</keyword>
<accession>A0A6D2I9Z9</accession>
<dbReference type="InterPro" id="IPR044066">
    <property type="entry name" value="TRIAD_supradom"/>
</dbReference>
<evidence type="ECO:0000256" key="12">
    <source>
        <dbReference type="ARBA" id="ARBA00022833"/>
    </source>
</evidence>
<comment type="caution">
    <text evidence="17">The sequence shown here is derived from an EMBL/GenBank/DDBJ whole genome shotgun (WGS) entry which is preliminary data.</text>
</comment>
<dbReference type="InterPro" id="IPR031127">
    <property type="entry name" value="E3_UB_ligase_RBR"/>
</dbReference>
<dbReference type="InterPro" id="IPR017907">
    <property type="entry name" value="Znf_RING_CS"/>
</dbReference>
<dbReference type="Gene3D" id="3.30.40.10">
    <property type="entry name" value="Zinc/RING finger domain, C3HC4 (zinc finger)"/>
    <property type="match status" value="1"/>
</dbReference>
<feature type="domain" description="RING-type" evidence="16">
    <location>
        <begin position="313"/>
        <end position="502"/>
    </location>
</feature>
<comment type="catalytic activity">
    <reaction evidence="1">
        <text>[E2 ubiquitin-conjugating enzyme]-S-ubiquitinyl-L-cysteine + [acceptor protein]-L-lysine = [E2 ubiquitin-conjugating enzyme]-L-cysteine + [acceptor protein]-N(6)-ubiquitinyl-L-lysine.</text>
        <dbReference type="EC" id="2.3.2.31"/>
    </reaction>
</comment>
<dbReference type="EMBL" id="CACVBM020000965">
    <property type="protein sequence ID" value="CAA7025040.1"/>
    <property type="molecule type" value="Genomic_DNA"/>
</dbReference>
<evidence type="ECO:0000256" key="9">
    <source>
        <dbReference type="ARBA" id="ARBA00022737"/>
    </source>
</evidence>
<comment type="similarity">
    <text evidence="5">Belongs to the RBR family. Ariadne subfamily.</text>
</comment>
<feature type="region of interest" description="Disordered" evidence="14">
    <location>
        <begin position="669"/>
        <end position="691"/>
    </location>
</feature>
<dbReference type="GO" id="GO:0061630">
    <property type="term" value="F:ubiquitin protein ligase activity"/>
    <property type="evidence" value="ECO:0007669"/>
    <property type="project" value="UniProtKB-EC"/>
</dbReference>
<feature type="region of interest" description="Disordered" evidence="14">
    <location>
        <begin position="570"/>
        <end position="627"/>
    </location>
</feature>
<evidence type="ECO:0000256" key="2">
    <source>
        <dbReference type="ARBA" id="ARBA00001947"/>
    </source>
</evidence>
<evidence type="ECO:0000256" key="5">
    <source>
        <dbReference type="ARBA" id="ARBA00005884"/>
    </source>
</evidence>
<evidence type="ECO:0000256" key="7">
    <source>
        <dbReference type="ARBA" id="ARBA00022679"/>
    </source>
</evidence>
<dbReference type="GO" id="GO:0004523">
    <property type="term" value="F:RNA-DNA hybrid ribonuclease activity"/>
    <property type="evidence" value="ECO:0007669"/>
    <property type="project" value="InterPro"/>
</dbReference>
<evidence type="ECO:0000313" key="17">
    <source>
        <dbReference type="EMBL" id="CAA7025040.1"/>
    </source>
</evidence>
<dbReference type="SMART" id="SM00184">
    <property type="entry name" value="RING"/>
    <property type="match status" value="1"/>
</dbReference>
<dbReference type="SUPFAM" id="SSF57850">
    <property type="entry name" value="RING/U-box"/>
    <property type="match status" value="2"/>
</dbReference>
<evidence type="ECO:0000256" key="4">
    <source>
        <dbReference type="ARBA" id="ARBA00004906"/>
    </source>
</evidence>
<dbReference type="CDD" id="cd22584">
    <property type="entry name" value="Rcat_RBR_unk"/>
    <property type="match status" value="1"/>
</dbReference>
<dbReference type="InterPro" id="IPR002156">
    <property type="entry name" value="RNaseH_domain"/>
</dbReference>
<organism evidence="17 18">
    <name type="scientific">Microthlaspi erraticum</name>
    <dbReference type="NCBI Taxonomy" id="1685480"/>
    <lineage>
        <taxon>Eukaryota</taxon>
        <taxon>Viridiplantae</taxon>
        <taxon>Streptophyta</taxon>
        <taxon>Embryophyta</taxon>
        <taxon>Tracheophyta</taxon>
        <taxon>Spermatophyta</taxon>
        <taxon>Magnoliopsida</taxon>
        <taxon>eudicotyledons</taxon>
        <taxon>Gunneridae</taxon>
        <taxon>Pentapetalae</taxon>
        <taxon>rosids</taxon>
        <taxon>malvids</taxon>
        <taxon>Brassicales</taxon>
        <taxon>Brassicaceae</taxon>
        <taxon>Coluteocarpeae</taxon>
        <taxon>Microthlaspi</taxon>
    </lineage>
</organism>
<feature type="region of interest" description="Disordered" evidence="14">
    <location>
        <begin position="61"/>
        <end position="147"/>
    </location>
</feature>
<evidence type="ECO:0000313" key="18">
    <source>
        <dbReference type="Proteomes" id="UP000467841"/>
    </source>
</evidence>
<dbReference type="InterPro" id="IPR001841">
    <property type="entry name" value="Znf_RING"/>
</dbReference>
<dbReference type="OrthoDB" id="442087at2759"/>
<keyword evidence="12" id="KW-0862">Zinc</keyword>
<dbReference type="Pfam" id="PF00097">
    <property type="entry name" value="zf-C3HC4"/>
    <property type="match status" value="1"/>
</dbReference>
<keyword evidence="10 13" id="KW-0863">Zinc-finger</keyword>
<protein>
    <recommendedName>
        <fullName evidence="6">RBR-type E3 ubiquitin transferase</fullName>
        <ecNumber evidence="6">2.3.2.31</ecNumber>
    </recommendedName>
</protein>
<comment type="function">
    <text evidence="3">Might act as an E3 ubiquitin-protein ligase, or as part of E3 complex, which accepts ubiquitin from specific E2 ubiquitin-conjugating enzymes and then transfers it to substrates.</text>
</comment>
<dbReference type="PANTHER" id="PTHR11685">
    <property type="entry name" value="RBR FAMILY RING FINGER AND IBR DOMAIN-CONTAINING"/>
    <property type="match status" value="1"/>
</dbReference>
<keyword evidence="7" id="KW-0808">Transferase</keyword>
<evidence type="ECO:0000256" key="10">
    <source>
        <dbReference type="ARBA" id="ARBA00022771"/>
    </source>
</evidence>
<dbReference type="InterPro" id="IPR002867">
    <property type="entry name" value="IBR_dom"/>
</dbReference>
<keyword evidence="8" id="KW-0479">Metal-binding</keyword>
<dbReference type="Gene3D" id="1.20.120.1750">
    <property type="match status" value="1"/>
</dbReference>
<feature type="compositionally biased region" description="Pro residues" evidence="14">
    <location>
        <begin position="601"/>
        <end position="623"/>
    </location>
</feature>
<evidence type="ECO:0000256" key="8">
    <source>
        <dbReference type="ARBA" id="ARBA00022723"/>
    </source>
</evidence>
<evidence type="ECO:0000256" key="1">
    <source>
        <dbReference type="ARBA" id="ARBA00001798"/>
    </source>
</evidence>
<dbReference type="InterPro" id="IPR012337">
    <property type="entry name" value="RNaseH-like_sf"/>
</dbReference>
<dbReference type="InterPro" id="IPR018957">
    <property type="entry name" value="Znf_C3HC4_RING-type"/>
</dbReference>
<dbReference type="EC" id="2.3.2.31" evidence="6"/>
<dbReference type="GO" id="GO:0016567">
    <property type="term" value="P:protein ubiquitination"/>
    <property type="evidence" value="ECO:0007669"/>
    <property type="project" value="UniProtKB-UniPathway"/>
</dbReference>
<dbReference type="SMART" id="SM00647">
    <property type="entry name" value="IBR"/>
    <property type="match status" value="2"/>
</dbReference>
<dbReference type="Proteomes" id="UP000467841">
    <property type="component" value="Unassembled WGS sequence"/>
</dbReference>
<evidence type="ECO:0000256" key="11">
    <source>
        <dbReference type="ARBA" id="ARBA00022786"/>
    </source>
</evidence>
<dbReference type="AlphaFoldDB" id="A0A6D2I9Z9"/>
<dbReference type="GO" id="GO:0003676">
    <property type="term" value="F:nucleic acid binding"/>
    <property type="evidence" value="ECO:0007669"/>
    <property type="project" value="InterPro"/>
</dbReference>
<keyword evidence="11" id="KW-0833">Ubl conjugation pathway</keyword>
<dbReference type="SUPFAM" id="SSF53098">
    <property type="entry name" value="Ribonuclease H-like"/>
    <property type="match status" value="1"/>
</dbReference>
<feature type="region of interest" description="Disordered" evidence="14">
    <location>
        <begin position="1"/>
        <end position="42"/>
    </location>
</feature>
<dbReference type="PROSITE" id="PS50089">
    <property type="entry name" value="ZF_RING_2"/>
    <property type="match status" value="1"/>
</dbReference>
<feature type="compositionally biased region" description="Low complexity" evidence="14">
    <location>
        <begin position="22"/>
        <end position="36"/>
    </location>
</feature>
<evidence type="ECO:0000256" key="13">
    <source>
        <dbReference type="PROSITE-ProRule" id="PRU00175"/>
    </source>
</evidence>
<name>A0A6D2I9Z9_9BRAS</name>
<comment type="pathway">
    <text evidence="4">Protein modification; protein ubiquitination.</text>
</comment>
<dbReference type="InterPro" id="IPR036397">
    <property type="entry name" value="RNaseH_sf"/>
</dbReference>
<feature type="domain" description="RING-type" evidence="15">
    <location>
        <begin position="317"/>
        <end position="363"/>
    </location>
</feature>
<dbReference type="FunFam" id="3.30.40.10:FF:000230">
    <property type="entry name" value="RBR-type E3 ubiquitin transferase"/>
    <property type="match status" value="1"/>
</dbReference>
<keyword evidence="9" id="KW-0677">Repeat</keyword>
<sequence length="732" mass="81549">MGFSARGSGSDNASQWKKKEAPAASLSSRSRTSQRPQSPPVVATIGILEVVYEEDDLKALEPRGDSAALPPRNRGFDFRRAVGGGNSKGNGKPHANVTGVRTDERNPNIGVDNSQNSSGYGTGKPSPVARSQETARPAQSVGEGSSKVSAAAGKFNGNVLYRLYFKGLVSDEVGKGKTTDVVAGFGIAICDLRDNLLFEMKGPLVDRDASRQGAETKALTRGLTEALKLGIKQIAFFSDSYPIFQYVTGRWVPKQKKISILINALQQIRQQFTASQPVLVTGSEVKFAYKLARESVVSQVTPLRDPRQVRAARKEECRICYNDTVAERMFSVGKCRHRFCSPCVRNHVEVKLLHGRVPKCPQDGCKTELAMDACGRLLTPKLAEMWKQRVKEEAIPVTERVYCPFPKRCVECRGLFCGDCKVPWHGKQSCTEYKKSHPNPPADEVKLNSLASKKMWRQCSNCQHMIELTEGCNHITCRCGFKFCYNCGGVWDEKTGTCTKCCPEDEEYSYFDDSDYEDYQDIDYEDDSHLRIGRQMMRNLGLEIPPNFDPFFDLPDGVLFTPDMLSPKSRQRFYEDDSDDDSDDAPTGPPHFPRPANDAPSGPPNFPPPANDAPSGPPNVPPPADDEHIRIGRQIMKDLGKEIPADFDPFFDLPDGVMFTPAMLSPNSRQRFYENDESDDEPAGPAQFPFAAADEDCPYFGKYGKYTPQYDSDGLEYEDYTNPFHPDYYPQF</sequence>
<dbReference type="UniPathway" id="UPA00143"/>
<dbReference type="PROSITE" id="PS51873">
    <property type="entry name" value="TRIAD"/>
    <property type="match status" value="1"/>
</dbReference>
<dbReference type="Pfam" id="PF13456">
    <property type="entry name" value="RVT_3"/>
    <property type="match status" value="1"/>
</dbReference>
<dbReference type="GO" id="GO:0008270">
    <property type="term" value="F:zinc ion binding"/>
    <property type="evidence" value="ECO:0007669"/>
    <property type="project" value="UniProtKB-KW"/>
</dbReference>
<dbReference type="Pfam" id="PF01485">
    <property type="entry name" value="IBR"/>
    <property type="match status" value="1"/>
</dbReference>
<dbReference type="FunFam" id="3.30.420.10:FF:000076">
    <property type="entry name" value="RBR-type E3 ubiquitin transferase"/>
    <property type="match status" value="1"/>
</dbReference>
<dbReference type="PROSITE" id="PS00518">
    <property type="entry name" value="ZF_RING_1"/>
    <property type="match status" value="1"/>
</dbReference>